<dbReference type="PANTHER" id="PTHR34142:SF1">
    <property type="entry name" value="GLYCOSIDE HYDROLASE FAMILY 5 DOMAIN-CONTAINING PROTEIN"/>
    <property type="match status" value="1"/>
</dbReference>
<dbReference type="SUPFAM" id="SSF51445">
    <property type="entry name" value="(Trans)glycosidases"/>
    <property type="match status" value="1"/>
</dbReference>
<evidence type="ECO:0000256" key="1">
    <source>
        <dbReference type="ARBA" id="ARBA00000966"/>
    </source>
</evidence>
<dbReference type="GO" id="GO:0008810">
    <property type="term" value="F:cellulase activity"/>
    <property type="evidence" value="ECO:0007669"/>
    <property type="project" value="UniProtKB-EC"/>
</dbReference>
<keyword evidence="5 9" id="KW-0136">Cellulose degradation</keyword>
<dbReference type="Gene3D" id="2.60.40.290">
    <property type="match status" value="1"/>
</dbReference>
<feature type="chain" id="PRO_5008146866" description="Endoglucanase" evidence="10">
    <location>
        <begin position="20"/>
        <end position="450"/>
    </location>
</feature>
<comment type="catalytic activity">
    <reaction evidence="1 9">
        <text>Endohydrolysis of (1-&gt;4)-beta-D-glucosidic linkages in cellulose, lichenin and cereal beta-D-glucans.</text>
        <dbReference type="EC" id="3.2.1.4"/>
    </reaction>
</comment>
<dbReference type="Pfam" id="PF00553">
    <property type="entry name" value="CBM_2"/>
    <property type="match status" value="1"/>
</dbReference>
<dbReference type="GO" id="GO:0030247">
    <property type="term" value="F:polysaccharide binding"/>
    <property type="evidence" value="ECO:0007669"/>
    <property type="project" value="InterPro"/>
</dbReference>
<protein>
    <recommendedName>
        <fullName evidence="9">Endoglucanase</fullName>
        <ecNumber evidence="9">3.2.1.4</ecNumber>
    </recommendedName>
</protein>
<dbReference type="SMART" id="SM00637">
    <property type="entry name" value="CBD_II"/>
    <property type="match status" value="1"/>
</dbReference>
<keyword evidence="7 9" id="KW-0326">Glycosidase</keyword>
<comment type="similarity">
    <text evidence="2 9">Belongs to the glycosyl hydrolase 5 (cellulase A) family.</text>
</comment>
<dbReference type="PANTHER" id="PTHR34142">
    <property type="entry name" value="ENDO-BETA-1,4-GLUCANASE A"/>
    <property type="match status" value="1"/>
</dbReference>
<dbReference type="SUPFAM" id="SSF49384">
    <property type="entry name" value="Carbohydrate-binding domain"/>
    <property type="match status" value="1"/>
</dbReference>
<evidence type="ECO:0000313" key="12">
    <source>
        <dbReference type="Proteomes" id="UP000050741"/>
    </source>
</evidence>
<evidence type="ECO:0000256" key="9">
    <source>
        <dbReference type="RuleBase" id="RU361153"/>
    </source>
</evidence>
<dbReference type="InterPro" id="IPR018087">
    <property type="entry name" value="Glyco_hydro_5_CS"/>
</dbReference>
<evidence type="ECO:0000256" key="3">
    <source>
        <dbReference type="ARBA" id="ARBA00022729"/>
    </source>
</evidence>
<evidence type="ECO:0000256" key="6">
    <source>
        <dbReference type="ARBA" id="ARBA00023277"/>
    </source>
</evidence>
<sequence>MFFVFLRLASLAICSQIFAQCVTAPPYGQLSVSGTKLVGSSGETVALHGNSLFWSQWYPQFWNETTVKALKCNWNANVVRAAMGVDQGGYLSDATTNYNLVKAVIEAAISQGIYVIVDWHVSATYTTEAVTFFTNISKTYGSYPHILYETYNEPLAVSWTDVLVPYHKLVIAAIRANDAKNVIILGTPTWSQDVDTASENAITGYSNLMYTFHFYAATHYVNGLGAKVTTAVNNGLPVFVTEYGTCESSGDGKIDSSSMNTWWAFMDGLSISYLNWAIDDKSESCAALVSGTTATNVGTSSYWTTSGKLVAAYYLSQSNGVSCSSSGSGTTTATTTKSATTAITTKSSSSSSDLIVSVSTTNSWNDGSQVNLVFTNSGSSAFCSTTFTLTLPSGSTIASSWNMNAVSGSATQYTLPSWVNIAAGSSYSSTGMTLSGSGTPTVTLNSSGGC</sequence>
<evidence type="ECO:0000256" key="2">
    <source>
        <dbReference type="ARBA" id="ARBA00005641"/>
    </source>
</evidence>
<dbReference type="InterPro" id="IPR001547">
    <property type="entry name" value="Glyco_hydro_5"/>
</dbReference>
<keyword evidence="3 10" id="KW-0732">Signal</keyword>
<proteinExistence type="inferred from homology"/>
<evidence type="ECO:0000256" key="4">
    <source>
        <dbReference type="ARBA" id="ARBA00022801"/>
    </source>
</evidence>
<dbReference type="PROSITE" id="PS51173">
    <property type="entry name" value="CBM2"/>
    <property type="match status" value="1"/>
</dbReference>
<dbReference type="OrthoDB" id="17181at2759"/>
<dbReference type="InterPro" id="IPR019028">
    <property type="entry name" value="CBM_49"/>
</dbReference>
<keyword evidence="4 9" id="KW-0378">Hydrolase</keyword>
<reference evidence="12" key="2">
    <citation type="submission" date="2014-05" db="EMBL/GenBank/DDBJ databases">
        <title>The genome and life-stage specific transcriptomes of Globodera pallida elucidate key aspects of plant parasitism by a cyst nematode.</title>
        <authorList>
            <person name="Cotton J.A."/>
            <person name="Lilley C.J."/>
            <person name="Jones L.M."/>
            <person name="Kikuchi T."/>
            <person name="Reid A.J."/>
            <person name="Thorpe P."/>
            <person name="Tsai I.J."/>
            <person name="Beasley H."/>
            <person name="Blok V."/>
            <person name="Cock P.J.A."/>
            <person name="Van den Akker S.E."/>
            <person name="Holroyd N."/>
            <person name="Hunt M."/>
            <person name="Mantelin S."/>
            <person name="Naghra H."/>
            <person name="Pain A."/>
            <person name="Palomares-Rius J.E."/>
            <person name="Zarowiecki M."/>
            <person name="Berriman M."/>
            <person name="Jones J.T."/>
            <person name="Urwin P.E."/>
        </authorList>
    </citation>
    <scope>NUCLEOTIDE SEQUENCE [LARGE SCALE GENOMIC DNA]</scope>
    <source>
        <strain evidence="12">Lindley</strain>
    </source>
</reference>
<evidence type="ECO:0000256" key="7">
    <source>
        <dbReference type="ARBA" id="ARBA00023295"/>
    </source>
</evidence>
<reference evidence="12" key="1">
    <citation type="submission" date="2013-12" db="EMBL/GenBank/DDBJ databases">
        <authorList>
            <person name="Aslett M."/>
        </authorList>
    </citation>
    <scope>NUCLEOTIDE SEQUENCE [LARGE SCALE GENOMIC DNA]</scope>
    <source>
        <strain evidence="12">Lindley</strain>
    </source>
</reference>
<dbReference type="GO" id="GO:0030245">
    <property type="term" value="P:cellulose catabolic process"/>
    <property type="evidence" value="ECO:0007669"/>
    <property type="project" value="UniProtKB-KW"/>
</dbReference>
<evidence type="ECO:0000256" key="8">
    <source>
        <dbReference type="ARBA" id="ARBA00023326"/>
    </source>
</evidence>
<evidence type="ECO:0000259" key="11">
    <source>
        <dbReference type="PROSITE" id="PS51173"/>
    </source>
</evidence>
<evidence type="ECO:0000256" key="5">
    <source>
        <dbReference type="ARBA" id="ARBA00023001"/>
    </source>
</evidence>
<reference evidence="13" key="3">
    <citation type="submission" date="2016-06" db="UniProtKB">
        <authorList>
            <consortium name="WormBaseParasite"/>
        </authorList>
    </citation>
    <scope>IDENTIFICATION</scope>
</reference>
<keyword evidence="6 9" id="KW-0119">Carbohydrate metabolism</keyword>
<keyword evidence="12" id="KW-1185">Reference proteome</keyword>
<dbReference type="InterPro" id="IPR001919">
    <property type="entry name" value="CBD2"/>
</dbReference>
<keyword evidence="8 9" id="KW-0624">Polysaccharide degradation</keyword>
<feature type="signal peptide" evidence="10">
    <location>
        <begin position="1"/>
        <end position="19"/>
    </location>
</feature>
<organism evidence="12 13">
    <name type="scientific">Globodera pallida</name>
    <name type="common">Potato cyst nematode worm</name>
    <name type="synonym">Heterodera pallida</name>
    <dbReference type="NCBI Taxonomy" id="36090"/>
    <lineage>
        <taxon>Eukaryota</taxon>
        <taxon>Metazoa</taxon>
        <taxon>Ecdysozoa</taxon>
        <taxon>Nematoda</taxon>
        <taxon>Chromadorea</taxon>
        <taxon>Rhabditida</taxon>
        <taxon>Tylenchina</taxon>
        <taxon>Tylenchomorpha</taxon>
        <taxon>Tylenchoidea</taxon>
        <taxon>Heteroderidae</taxon>
        <taxon>Heteroderinae</taxon>
        <taxon>Globodera</taxon>
    </lineage>
</organism>
<dbReference type="InterPro" id="IPR012291">
    <property type="entry name" value="CBM2_carb-bd_dom_sf"/>
</dbReference>
<dbReference type="PROSITE" id="PS00659">
    <property type="entry name" value="GLYCOSYL_HYDROL_F5"/>
    <property type="match status" value="1"/>
</dbReference>
<dbReference type="Gene3D" id="3.20.20.80">
    <property type="entry name" value="Glycosidases"/>
    <property type="match status" value="1"/>
</dbReference>
<dbReference type="Pfam" id="PF00150">
    <property type="entry name" value="Cellulase"/>
    <property type="match status" value="1"/>
</dbReference>
<dbReference type="EC" id="3.2.1.4" evidence="9"/>
<name>A0A183BZX1_GLOPA</name>
<evidence type="ECO:0000313" key="13">
    <source>
        <dbReference type="WBParaSite" id="GPLIN_000616300"/>
    </source>
</evidence>
<dbReference type="InterPro" id="IPR017853">
    <property type="entry name" value="GH"/>
</dbReference>
<dbReference type="WBParaSite" id="GPLIN_000616300">
    <property type="protein sequence ID" value="GPLIN_000616300"/>
    <property type="gene ID" value="GPLIN_000616300"/>
</dbReference>
<accession>A0A183BZX1</accession>
<dbReference type="InterPro" id="IPR008965">
    <property type="entry name" value="CBM2/CBM3_carb-bd_dom_sf"/>
</dbReference>
<dbReference type="AlphaFoldDB" id="A0A183BZX1"/>
<dbReference type="SMART" id="SM01063">
    <property type="entry name" value="CBM49"/>
    <property type="match status" value="1"/>
</dbReference>
<evidence type="ECO:0000256" key="10">
    <source>
        <dbReference type="SAM" id="SignalP"/>
    </source>
</evidence>
<feature type="domain" description="CBM2" evidence="11">
    <location>
        <begin position="330"/>
        <end position="450"/>
    </location>
</feature>
<dbReference type="Proteomes" id="UP000050741">
    <property type="component" value="Unassembled WGS sequence"/>
</dbReference>